<keyword evidence="4" id="KW-0443">Lipid metabolism</keyword>
<comment type="caution">
    <text evidence="6">The sequence shown here is derived from an EMBL/GenBank/DDBJ whole genome shotgun (WGS) entry which is preliminary data.</text>
</comment>
<evidence type="ECO:0000313" key="7">
    <source>
        <dbReference type="Proteomes" id="UP000242164"/>
    </source>
</evidence>
<name>A0AAX2CBH4_9BACI</name>
<dbReference type="EMBL" id="FMIK01000007">
    <property type="protein sequence ID" value="SCL82543.1"/>
    <property type="molecule type" value="Genomic_DNA"/>
</dbReference>
<evidence type="ECO:0000256" key="2">
    <source>
        <dbReference type="ARBA" id="ARBA00022679"/>
    </source>
</evidence>
<keyword evidence="2 4" id="KW-0808">Transferase</keyword>
<comment type="catalytic activity">
    <reaction evidence="4">
        <text>a 1-acyl-sn-glycero-3-phosphate + an acyl-CoA = a 1,2-diacyl-sn-glycero-3-phosphate + CoA</text>
        <dbReference type="Rhea" id="RHEA:19709"/>
        <dbReference type="ChEBI" id="CHEBI:57287"/>
        <dbReference type="ChEBI" id="CHEBI:57970"/>
        <dbReference type="ChEBI" id="CHEBI:58342"/>
        <dbReference type="ChEBI" id="CHEBI:58608"/>
        <dbReference type="EC" id="2.3.1.51"/>
    </reaction>
</comment>
<comment type="similarity">
    <text evidence="1 4">Belongs to the 1-acyl-sn-glycerol-3-phosphate acyltransferase family.</text>
</comment>
<dbReference type="NCBIfam" id="TIGR00530">
    <property type="entry name" value="AGP_acyltrn"/>
    <property type="match status" value="1"/>
</dbReference>
<reference evidence="6 7" key="1">
    <citation type="submission" date="2016-08" db="EMBL/GenBank/DDBJ databases">
        <authorList>
            <person name="Loux V."/>
            <person name="Rue O."/>
        </authorList>
    </citation>
    <scope>NUCLEOTIDE SEQUENCE [LARGE SCALE GENOMIC DNA]</scope>
    <source>
        <strain evidence="6 7">AFSSA_08CEB44bac</strain>
    </source>
</reference>
<dbReference type="AlphaFoldDB" id="A0AAX2CBH4"/>
<dbReference type="GO" id="GO:0016020">
    <property type="term" value="C:membrane"/>
    <property type="evidence" value="ECO:0007669"/>
    <property type="project" value="InterPro"/>
</dbReference>
<evidence type="ECO:0000256" key="3">
    <source>
        <dbReference type="ARBA" id="ARBA00023315"/>
    </source>
</evidence>
<organism evidence="6 7">
    <name type="scientific">Bacillus cytotoxicus</name>
    <dbReference type="NCBI Taxonomy" id="580165"/>
    <lineage>
        <taxon>Bacteria</taxon>
        <taxon>Bacillati</taxon>
        <taxon>Bacillota</taxon>
        <taxon>Bacilli</taxon>
        <taxon>Bacillales</taxon>
        <taxon>Bacillaceae</taxon>
        <taxon>Bacillus</taxon>
        <taxon>Bacillus cereus group</taxon>
    </lineage>
</organism>
<dbReference type="SMART" id="SM00563">
    <property type="entry name" value="PlsC"/>
    <property type="match status" value="1"/>
</dbReference>
<evidence type="ECO:0000256" key="4">
    <source>
        <dbReference type="RuleBase" id="RU361267"/>
    </source>
</evidence>
<dbReference type="Proteomes" id="UP000242164">
    <property type="component" value="Unassembled WGS sequence"/>
</dbReference>
<keyword evidence="4" id="KW-0594">Phospholipid biosynthesis</keyword>
<gene>
    <name evidence="6" type="ORF">BCB44BAC_00220</name>
</gene>
<dbReference type="InterPro" id="IPR002123">
    <property type="entry name" value="Plipid/glycerol_acylTrfase"/>
</dbReference>
<evidence type="ECO:0000313" key="6">
    <source>
        <dbReference type="EMBL" id="SCL82543.1"/>
    </source>
</evidence>
<dbReference type="PANTHER" id="PTHR10434">
    <property type="entry name" value="1-ACYL-SN-GLYCEROL-3-PHOSPHATE ACYLTRANSFERASE"/>
    <property type="match status" value="1"/>
</dbReference>
<keyword evidence="3 4" id="KW-0012">Acyltransferase</keyword>
<accession>A0AAX2CBH4</accession>
<comment type="domain">
    <text evidence="4">The HXXXXD motif is essential for acyltransferase activity and may constitute the binding site for the phosphate moiety of the glycerol-3-phosphate.</text>
</comment>
<dbReference type="EC" id="2.3.1.51" evidence="4"/>
<dbReference type="GO" id="GO:0006654">
    <property type="term" value="P:phosphatidic acid biosynthetic process"/>
    <property type="evidence" value="ECO:0007669"/>
    <property type="project" value="TreeGrafter"/>
</dbReference>
<dbReference type="CDD" id="cd07989">
    <property type="entry name" value="LPLAT_AGPAT-like"/>
    <property type="match status" value="1"/>
</dbReference>
<dbReference type="Pfam" id="PF01553">
    <property type="entry name" value="Acyltransferase"/>
    <property type="match status" value="1"/>
</dbReference>
<evidence type="ECO:0000256" key="1">
    <source>
        <dbReference type="ARBA" id="ARBA00008655"/>
    </source>
</evidence>
<feature type="domain" description="Phospholipid/glycerol acyltransferase" evidence="5">
    <location>
        <begin position="42"/>
        <end position="153"/>
    </location>
</feature>
<sequence>MESEKGTNEMYKPIACLLKYIFKTVGKVEVQGKEKLPKEGPYVVACTHTSFMDVLMLATGMYPTKIHYMAKKELFEKKFLNWFFKNVNAFPVDRANPGPSTLKIPSRLLKEGKVVGIFPSGTRSTEDVSLKAGAVTIAMRSRVPLVPAAYIGPTSVKELIKGKRAQLIFGDPIQIEAEEAMDRKAMMQKMTDQLNTKFEELKETLIKK</sequence>
<dbReference type="GO" id="GO:0003841">
    <property type="term" value="F:1-acylglycerol-3-phosphate O-acyltransferase activity"/>
    <property type="evidence" value="ECO:0007669"/>
    <property type="project" value="UniProtKB-UniRule"/>
</dbReference>
<dbReference type="InterPro" id="IPR004552">
    <property type="entry name" value="AGP_acyltrans"/>
</dbReference>
<keyword evidence="4" id="KW-1208">Phospholipid metabolism</keyword>
<dbReference type="PANTHER" id="PTHR10434:SF40">
    <property type="entry name" value="1-ACYL-SN-GLYCEROL-3-PHOSPHATE ACYLTRANSFERASE"/>
    <property type="match status" value="1"/>
</dbReference>
<dbReference type="SUPFAM" id="SSF69593">
    <property type="entry name" value="Glycerol-3-phosphate (1)-acyltransferase"/>
    <property type="match status" value="1"/>
</dbReference>
<proteinExistence type="inferred from homology"/>
<keyword evidence="4" id="KW-0444">Lipid biosynthesis</keyword>
<protein>
    <recommendedName>
        <fullName evidence="4">1-acyl-sn-glycerol-3-phosphate acyltransferase</fullName>
        <ecNumber evidence="4">2.3.1.51</ecNumber>
    </recommendedName>
</protein>
<evidence type="ECO:0000259" key="5">
    <source>
        <dbReference type="SMART" id="SM00563"/>
    </source>
</evidence>